<evidence type="ECO:0000259" key="15">
    <source>
        <dbReference type="PROSITE" id="PS50035"/>
    </source>
</evidence>
<keyword evidence="6" id="KW-0378">Hydrolase</keyword>
<feature type="region of interest" description="Disordered" evidence="12">
    <location>
        <begin position="549"/>
        <end position="619"/>
    </location>
</feature>
<evidence type="ECO:0000313" key="18">
    <source>
        <dbReference type="EMBL" id="KAG9323510.1"/>
    </source>
</evidence>
<feature type="region of interest" description="Disordered" evidence="12">
    <location>
        <begin position="1466"/>
        <end position="1492"/>
    </location>
</feature>
<dbReference type="Gene3D" id="3.10.120.10">
    <property type="entry name" value="Cytochrome b5-like heme/steroid binding domain"/>
    <property type="match status" value="1"/>
</dbReference>
<gene>
    <name evidence="18" type="ORF">KVV02_001351</name>
</gene>
<feature type="region of interest" description="Disordered" evidence="12">
    <location>
        <begin position="1351"/>
        <end position="1388"/>
    </location>
</feature>
<keyword evidence="9" id="KW-0443">Lipid metabolism</keyword>
<feature type="compositionally biased region" description="Polar residues" evidence="12">
    <location>
        <begin position="1576"/>
        <end position="1588"/>
    </location>
</feature>
<dbReference type="GO" id="GO:0046872">
    <property type="term" value="F:metal ion binding"/>
    <property type="evidence" value="ECO:0007669"/>
    <property type="project" value="UniProtKB-KW"/>
</dbReference>
<proteinExistence type="predicted"/>
<feature type="region of interest" description="Disordered" evidence="12">
    <location>
        <begin position="1570"/>
        <end position="1612"/>
    </location>
</feature>
<dbReference type="SMART" id="SM01117">
    <property type="entry name" value="Cyt-b5"/>
    <property type="match status" value="1"/>
</dbReference>
<protein>
    <recommendedName>
        <fullName evidence="2">phospholipase D</fullName>
        <ecNumber evidence="2">3.1.4.4</ecNumber>
    </recommendedName>
</protein>
<comment type="catalytic activity">
    <reaction evidence="1">
        <text>a 1,2-diacyl-sn-glycero-3-phosphocholine + H2O = a 1,2-diacyl-sn-glycero-3-phosphate + choline + H(+)</text>
        <dbReference type="Rhea" id="RHEA:14445"/>
        <dbReference type="ChEBI" id="CHEBI:15354"/>
        <dbReference type="ChEBI" id="CHEBI:15377"/>
        <dbReference type="ChEBI" id="CHEBI:15378"/>
        <dbReference type="ChEBI" id="CHEBI:57643"/>
        <dbReference type="ChEBI" id="CHEBI:58608"/>
        <dbReference type="EC" id="3.1.4.4"/>
    </reaction>
</comment>
<feature type="compositionally biased region" description="Acidic residues" evidence="12">
    <location>
        <begin position="1594"/>
        <end position="1605"/>
    </location>
</feature>
<evidence type="ECO:0000256" key="10">
    <source>
        <dbReference type="ARBA" id="ARBA00023288"/>
    </source>
</evidence>
<keyword evidence="10" id="KW-0449">Lipoprotein</keyword>
<evidence type="ECO:0000256" key="1">
    <source>
        <dbReference type="ARBA" id="ARBA00000798"/>
    </source>
</evidence>
<dbReference type="GO" id="GO:0020037">
    <property type="term" value="F:heme binding"/>
    <property type="evidence" value="ECO:0007669"/>
    <property type="project" value="InterPro"/>
</dbReference>
<keyword evidence="13" id="KW-1133">Transmembrane helix</keyword>
<feature type="compositionally biased region" description="Polar residues" evidence="12">
    <location>
        <begin position="505"/>
        <end position="525"/>
    </location>
</feature>
<dbReference type="Pfam" id="PF00614">
    <property type="entry name" value="PLDc"/>
    <property type="match status" value="2"/>
</dbReference>
<evidence type="ECO:0000256" key="3">
    <source>
        <dbReference type="ARBA" id="ARBA00022617"/>
    </source>
</evidence>
<dbReference type="Pfam" id="PF00173">
    <property type="entry name" value="Cyt-b5"/>
    <property type="match status" value="1"/>
</dbReference>
<dbReference type="InterPro" id="IPR011993">
    <property type="entry name" value="PH-like_dom_sf"/>
</dbReference>
<dbReference type="InterPro" id="IPR001736">
    <property type="entry name" value="PLipase_D/transphosphatidylase"/>
</dbReference>
<evidence type="ECO:0000259" key="16">
    <source>
        <dbReference type="PROSITE" id="PS50195"/>
    </source>
</evidence>
<dbReference type="CDD" id="cd03506">
    <property type="entry name" value="Delta6-FADS-like"/>
    <property type="match status" value="1"/>
</dbReference>
<keyword evidence="13" id="KW-0472">Membrane</keyword>
<dbReference type="CDD" id="cd09138">
    <property type="entry name" value="PLDc_vPLD1_2_yPLD_like_1"/>
    <property type="match status" value="1"/>
</dbReference>
<dbReference type="PROSITE" id="PS50003">
    <property type="entry name" value="PH_DOMAIN"/>
    <property type="match status" value="1"/>
</dbReference>
<evidence type="ECO:0000256" key="4">
    <source>
        <dbReference type="ARBA" id="ARBA00022723"/>
    </source>
</evidence>
<feature type="domain" description="PX" evidence="16">
    <location>
        <begin position="675"/>
        <end position="802"/>
    </location>
</feature>
<dbReference type="CDD" id="cd01254">
    <property type="entry name" value="PH_PLD"/>
    <property type="match status" value="1"/>
</dbReference>
<feature type="domain" description="PH" evidence="14">
    <location>
        <begin position="808"/>
        <end position="916"/>
    </location>
</feature>
<dbReference type="GO" id="GO:0035091">
    <property type="term" value="F:phosphatidylinositol binding"/>
    <property type="evidence" value="ECO:0007669"/>
    <property type="project" value="InterPro"/>
</dbReference>
<feature type="domain" description="PLD phosphodiesterase" evidence="15">
    <location>
        <begin position="1620"/>
        <end position="1647"/>
    </location>
</feature>
<feature type="compositionally biased region" description="Low complexity" evidence="12">
    <location>
        <begin position="592"/>
        <end position="604"/>
    </location>
</feature>
<feature type="compositionally biased region" description="Pro residues" evidence="12">
    <location>
        <begin position="605"/>
        <end position="614"/>
    </location>
</feature>
<organism evidence="18 19">
    <name type="scientific">Mortierella alpina</name>
    <name type="common">Oleaginous fungus</name>
    <name type="synonym">Mortierella renispora</name>
    <dbReference type="NCBI Taxonomy" id="64518"/>
    <lineage>
        <taxon>Eukaryota</taxon>
        <taxon>Fungi</taxon>
        <taxon>Fungi incertae sedis</taxon>
        <taxon>Mucoromycota</taxon>
        <taxon>Mortierellomycotina</taxon>
        <taxon>Mortierellomycetes</taxon>
        <taxon>Mortierellales</taxon>
        <taxon>Mortierellaceae</taxon>
        <taxon>Mortierella</taxon>
    </lineage>
</organism>
<evidence type="ECO:0000256" key="12">
    <source>
        <dbReference type="SAM" id="MobiDB-lite"/>
    </source>
</evidence>
<dbReference type="PROSITE" id="PS00191">
    <property type="entry name" value="CYTOCHROME_B5_1"/>
    <property type="match status" value="1"/>
</dbReference>
<dbReference type="SUPFAM" id="SSF56024">
    <property type="entry name" value="Phospholipase D/nuclease"/>
    <property type="match status" value="2"/>
</dbReference>
<keyword evidence="13" id="KW-0812">Transmembrane</keyword>
<dbReference type="GO" id="GO:0004630">
    <property type="term" value="F:phospholipase D activity"/>
    <property type="evidence" value="ECO:0007669"/>
    <property type="project" value="UniProtKB-EC"/>
</dbReference>
<dbReference type="EC" id="3.1.4.4" evidence="2"/>
<keyword evidence="4" id="KW-0479">Metal-binding</keyword>
<dbReference type="GO" id="GO:0009395">
    <property type="term" value="P:phospholipid catabolic process"/>
    <property type="evidence" value="ECO:0007669"/>
    <property type="project" value="TreeGrafter"/>
</dbReference>
<dbReference type="InterPro" id="IPR001199">
    <property type="entry name" value="Cyt_B5-like_heme/steroid-bd"/>
</dbReference>
<dbReference type="SMART" id="SM00233">
    <property type="entry name" value="PH"/>
    <property type="match status" value="1"/>
</dbReference>
<feature type="region of interest" description="Disordered" evidence="12">
    <location>
        <begin position="442"/>
        <end position="532"/>
    </location>
</feature>
<feature type="compositionally biased region" description="Polar residues" evidence="12">
    <location>
        <begin position="1352"/>
        <end position="1383"/>
    </location>
</feature>
<evidence type="ECO:0000256" key="11">
    <source>
        <dbReference type="ARBA" id="ARBA00037868"/>
    </source>
</evidence>
<accession>A0A9P8A4Y4</accession>
<dbReference type="InterPro" id="IPR001849">
    <property type="entry name" value="PH_domain"/>
</dbReference>
<dbReference type="Proteomes" id="UP000717515">
    <property type="component" value="Unassembled WGS sequence"/>
</dbReference>
<keyword evidence="7" id="KW-0442">Lipid degradation</keyword>
<dbReference type="CDD" id="cd06093">
    <property type="entry name" value="PX_domain"/>
    <property type="match status" value="1"/>
</dbReference>
<dbReference type="SUPFAM" id="SSF55856">
    <property type="entry name" value="Cytochrome b5-like heme/steroid binding domain"/>
    <property type="match status" value="1"/>
</dbReference>
<dbReference type="PANTHER" id="PTHR18896:SF76">
    <property type="entry name" value="PHOSPHOLIPASE"/>
    <property type="match status" value="1"/>
</dbReference>
<keyword evidence="5" id="KW-0677">Repeat</keyword>
<dbReference type="InterPro" id="IPR015679">
    <property type="entry name" value="PLipase_D_fam"/>
</dbReference>
<dbReference type="PANTHER" id="PTHR18896">
    <property type="entry name" value="PHOSPHOLIPASE D"/>
    <property type="match status" value="1"/>
</dbReference>
<dbReference type="PRINTS" id="PR00363">
    <property type="entry name" value="CYTOCHROMEB5"/>
</dbReference>
<dbReference type="InterPro" id="IPR036871">
    <property type="entry name" value="PX_dom_sf"/>
</dbReference>
<evidence type="ECO:0000256" key="6">
    <source>
        <dbReference type="ARBA" id="ARBA00022801"/>
    </source>
</evidence>
<dbReference type="PROSITE" id="PS50195">
    <property type="entry name" value="PX"/>
    <property type="match status" value="1"/>
</dbReference>
<dbReference type="PROSITE" id="PS50255">
    <property type="entry name" value="CYTOCHROME_B5_2"/>
    <property type="match status" value="1"/>
</dbReference>
<evidence type="ECO:0000259" key="14">
    <source>
        <dbReference type="PROSITE" id="PS50003"/>
    </source>
</evidence>
<keyword evidence="8" id="KW-0408">Iron</keyword>
<dbReference type="InterPro" id="IPR001683">
    <property type="entry name" value="PX_dom"/>
</dbReference>
<dbReference type="InterPro" id="IPR036400">
    <property type="entry name" value="Cyt_B5-like_heme/steroid_sf"/>
</dbReference>
<dbReference type="Gene3D" id="3.30.1520.10">
    <property type="entry name" value="Phox-like domain"/>
    <property type="match status" value="1"/>
</dbReference>
<comment type="caution">
    <text evidence="18">The sequence shown here is derived from an EMBL/GenBank/DDBJ whole genome shotgun (WGS) entry which is preliminary data.</text>
</comment>
<dbReference type="Gene3D" id="2.30.29.30">
    <property type="entry name" value="Pleckstrin-homology domain (PH domain)/Phosphotyrosine-binding domain (PTB)"/>
    <property type="match status" value="1"/>
</dbReference>
<dbReference type="InterPro" id="IPR018506">
    <property type="entry name" value="Cyt_B5_heme-BS"/>
</dbReference>
<sequence length="1897" mass="215319">MIPNLTRCISLFDREELATRNTEGDLLLAIRGNVYDVTKFLSRHPGGTDTLLLGAGRDVTPVFEMYHEFGAADAIMKKYYVGTLVSNELPIFPEPTVFHKTIKTRVEGYFKDRNKDPKNRPEIWGRYALIFGSLIASYYAQLFVPFVVERTWLQVVFAIIMGFACAQVGLNPLHDASHFSVTHNPTVWKILGATHDFFNGASYLVWMYQHMLGHHPYTNIAGADPDVSTSEPDVRRIKPNQKWFVNHINQHMFVPFLYGLLAFKVRIQDINILYFVKTNDAIRVNPISAWHTAMFWGGKAFFVWYRLIVPLQYLPLSKVLLLFTVADMVSSYWLALTFQANHVVEEVQWPLPDENGIIQKDWAAMQVETTQDYAHDSHLWTSITGSLNYQAVHHLFPNVSQHHYPDILAIIKDTCSEYKVPYLVKTILYTLPSLVHSILHPPPSTSAFQQHQDECRPPPMSRSTHSSESSRPLNLASLLSAENQRAKKQREHQNLADLDSPPRDANSNASADFSTQKPLEQSQTGVEPDPVQRQLDLSSLVDRVRLAQKQDPSSLLTPVEETPPPVPAVTQPEPRQHWYSSLLPRRHRDVSESSTATSSSESPVVPTPQPPRPKTPPKELTTVDHVANAFASTSRANNLETIEFTVESLAVTGAAAPAFLFQRDDRGRRPPPLLFQLLRLGIVDSKVNPGVSRQIIFRIELQYGDCKWVIYRTLYEFYKLHLLLSTKQYENMPRFPNQVSWALSMAKAGFGITPDDQDAYERETNLLRRKALQRYLLEVLQRLNGVVAYDLYEFLEISALSLTKDMGWKGKEGFVMTKAVDTSKTFCGIPIGFDDWDRRWAILRDSYLAFAEDISSEDCRDVFIFDQNFYVRDKENHFGLHTHHIEIGNGHHRIEIKGERSREMAEWVEHIRKMQQSSPWVKGHRFGSFAPEREDANVRYYVDGKDYFHAVSDAILAAKNEIYIADWWLSPELYLRRPPEKNEEFRLDRLLKRKAEEGVKIYVVVYKEISLALTLDSAHTKTWLQDLHPNIQVQRHPDHISVTATQFWAHHEKICVIDCRLAFIGGLDLCFGRYDSRTHQLSDYHPSRSGTIWPGQDYSNPRIKDFTNVKDYNNDLIERKLLSRMPWHDVSVGVAGQPARDIARHFVQRWNFVKLEKGMKKSHMKFLTPKGEFVSTRNESGWTGSQKVQILRSSTTWSQGVDTERSIQDAYLDSIENAKHFIYIENQFFVTLAAENGNPELVNTIGIALVNRIVRAHSEGKKFRIIVVMPLMPAFEADIMSSEAGTLRKVMHFQYVSICRGGNSVLEELVAHGIDPDQYIGFYGLRSFDRIKHGKFDAIVEAVKEAEAAGTLNVSSTATEGQTAPEQPPQKSEPSNGKGSSQIAEGGDIRRNKSLAAKFLLDPIPCDKEAQRIKRISDKRRTADLLKTWDESITKRAMNLGKKEHGYVPATTERSLANRKLNHRIRDSTHEAERKAKKNHYQGGTTENSEPHIAEGLGTMIRTAVNTVTQPKDQGGLEPLSHKVASHPVFHRGENNKVDSVNVDPSQLAYETKDGKGHSVIKEKRDAEEIIEPSPHASQSQVGESSSAPKPAEQEGDDDDDDEGGEDKVVDNEVDDFVTEQLYIHSKLMIVDDRIIIIGSANINDRSQSGFRDSEIAMIIEDQETVPSKMNGVEYQAGKMAHKLRTDLFKEHLGLLPHVEHDVVTKGSVLPVDLDAPSQDPALVRKELIRVAHEQQEQQRKNIYGSQGHLQVTMPPEGEEAEAFNKWHACAQSQAKKAAARNPQTANDIVMDPLHDDFYETWWKRVANTNTLIFREVFHCVPDNTVETWDEYKAFVPDPKKVLTGHVAMPGATVENVTEKLQQVTGHLVEFPTKFLCQENLLGSAVEGVVTPMEIFT</sequence>
<feature type="transmembrane region" description="Helical" evidence="13">
    <location>
        <begin position="123"/>
        <end position="140"/>
    </location>
</feature>
<feature type="domain" description="Cytochrome b5 heme-binding" evidence="17">
    <location>
        <begin position="9"/>
        <end position="85"/>
    </location>
</feature>
<dbReference type="PROSITE" id="PS50035">
    <property type="entry name" value="PLD"/>
    <property type="match status" value="2"/>
</dbReference>
<dbReference type="GO" id="GO:0012505">
    <property type="term" value="C:endomembrane system"/>
    <property type="evidence" value="ECO:0007669"/>
    <property type="project" value="UniProtKB-SubCell"/>
</dbReference>
<dbReference type="InterPro" id="IPR005804">
    <property type="entry name" value="FA_desaturase_dom"/>
</dbReference>
<keyword evidence="3" id="KW-0349">Heme</keyword>
<feature type="transmembrane region" description="Helical" evidence="13">
    <location>
        <begin position="287"/>
        <end position="307"/>
    </location>
</feature>
<dbReference type="EMBL" id="JAIFTL010000098">
    <property type="protein sequence ID" value="KAG9323510.1"/>
    <property type="molecule type" value="Genomic_DNA"/>
</dbReference>
<name>A0A9P8A4Y4_MORAP</name>
<evidence type="ECO:0000256" key="9">
    <source>
        <dbReference type="ARBA" id="ARBA00023098"/>
    </source>
</evidence>
<dbReference type="Pfam" id="PF00487">
    <property type="entry name" value="FA_desaturase"/>
    <property type="match status" value="1"/>
</dbReference>
<evidence type="ECO:0000313" key="19">
    <source>
        <dbReference type="Proteomes" id="UP000717515"/>
    </source>
</evidence>
<feature type="domain" description="PLD phosphodiesterase" evidence="15">
    <location>
        <begin position="1046"/>
        <end position="1073"/>
    </location>
</feature>
<evidence type="ECO:0000256" key="7">
    <source>
        <dbReference type="ARBA" id="ARBA00022963"/>
    </source>
</evidence>
<evidence type="ECO:0000256" key="5">
    <source>
        <dbReference type="ARBA" id="ARBA00022737"/>
    </source>
</evidence>
<comment type="subcellular location">
    <subcellularLocation>
        <location evidence="11">Endomembrane system</location>
        <topology evidence="11">Lipid-anchor</topology>
    </subcellularLocation>
</comment>
<dbReference type="CDD" id="cd09141">
    <property type="entry name" value="PLDc_vPLD1_2_yPLD_like_2"/>
    <property type="match status" value="1"/>
</dbReference>
<dbReference type="Pfam" id="PF00787">
    <property type="entry name" value="PX"/>
    <property type="match status" value="1"/>
</dbReference>
<evidence type="ECO:0000256" key="13">
    <source>
        <dbReference type="SAM" id="Phobius"/>
    </source>
</evidence>
<feature type="compositionally biased region" description="Low complexity" evidence="12">
    <location>
        <begin position="461"/>
        <end position="470"/>
    </location>
</feature>
<dbReference type="SUPFAM" id="SSF50729">
    <property type="entry name" value="PH domain-like"/>
    <property type="match status" value="1"/>
</dbReference>
<dbReference type="SUPFAM" id="SSF64268">
    <property type="entry name" value="PX domain"/>
    <property type="match status" value="1"/>
</dbReference>
<evidence type="ECO:0000256" key="2">
    <source>
        <dbReference type="ARBA" id="ARBA00012027"/>
    </source>
</evidence>
<feature type="transmembrane region" description="Helical" evidence="13">
    <location>
        <begin position="152"/>
        <end position="170"/>
    </location>
</feature>
<dbReference type="SMART" id="SM00155">
    <property type="entry name" value="PLDc"/>
    <property type="match status" value="2"/>
</dbReference>
<evidence type="ECO:0000256" key="8">
    <source>
        <dbReference type="ARBA" id="ARBA00023004"/>
    </source>
</evidence>
<dbReference type="Gene3D" id="3.30.870.10">
    <property type="entry name" value="Endonuclease Chain A"/>
    <property type="match status" value="3"/>
</dbReference>
<evidence type="ECO:0000259" key="17">
    <source>
        <dbReference type="PROSITE" id="PS50255"/>
    </source>
</evidence>
<reference evidence="18" key="1">
    <citation type="submission" date="2021-07" db="EMBL/GenBank/DDBJ databases">
        <title>Draft genome of Mortierella alpina, strain LL118, isolated from an aspen leaf litter sample.</title>
        <authorList>
            <person name="Yang S."/>
            <person name="Vinatzer B.A."/>
        </authorList>
    </citation>
    <scope>NUCLEOTIDE SEQUENCE</scope>
    <source>
        <strain evidence="18">LL118</strain>
    </source>
</reference>